<dbReference type="Proteomes" id="UP000003597">
    <property type="component" value="Unassembled WGS sequence"/>
</dbReference>
<evidence type="ECO:0000256" key="2">
    <source>
        <dbReference type="ARBA" id="ARBA00022723"/>
    </source>
</evidence>
<dbReference type="InterPro" id="IPR036412">
    <property type="entry name" value="HAD-like_sf"/>
</dbReference>
<dbReference type="InterPro" id="IPR023198">
    <property type="entry name" value="PGP-like_dom2"/>
</dbReference>
<dbReference type="GO" id="GO:0046872">
    <property type="term" value="F:metal ion binding"/>
    <property type="evidence" value="ECO:0007669"/>
    <property type="project" value="UniProtKB-KW"/>
</dbReference>
<evidence type="ECO:0000256" key="1">
    <source>
        <dbReference type="ARBA" id="ARBA00006171"/>
    </source>
</evidence>
<dbReference type="SFLD" id="SFLDG01129">
    <property type="entry name" value="C1.5:_HAD__Beta-PGM__Phosphata"/>
    <property type="match status" value="1"/>
</dbReference>
<name>A0AB72ZBT2_LISIO</name>
<protein>
    <submittedName>
        <fullName evidence="4">HAD hydrolase, family IA, variant 3</fullName>
    </submittedName>
</protein>
<comment type="similarity">
    <text evidence="1">Belongs to the HAD-like hydrolase superfamily. CbbY/CbbZ/Gph/YieH family.</text>
</comment>
<dbReference type="GO" id="GO:0016787">
    <property type="term" value="F:hydrolase activity"/>
    <property type="evidence" value="ECO:0007669"/>
    <property type="project" value="UniProtKB-KW"/>
</dbReference>
<dbReference type="NCBIfam" id="TIGR01509">
    <property type="entry name" value="HAD-SF-IA-v3"/>
    <property type="match status" value="1"/>
</dbReference>
<dbReference type="SFLD" id="SFLDS00003">
    <property type="entry name" value="Haloacid_Dehalogenase"/>
    <property type="match status" value="1"/>
</dbReference>
<dbReference type="CDD" id="cd16423">
    <property type="entry name" value="HAD_BPGM-like"/>
    <property type="match status" value="1"/>
</dbReference>
<dbReference type="AlphaFoldDB" id="A0AB72ZBT2"/>
<dbReference type="PRINTS" id="PR00413">
    <property type="entry name" value="HADHALOGNASE"/>
</dbReference>
<gene>
    <name evidence="4" type="ORF">HMPREF0557_00722</name>
</gene>
<keyword evidence="3 4" id="KW-0378">Hydrolase</keyword>
<dbReference type="InterPro" id="IPR006439">
    <property type="entry name" value="HAD-SF_hydro_IA"/>
</dbReference>
<comment type="caution">
    <text evidence="4">The sequence shown here is derived from an EMBL/GenBank/DDBJ whole genome shotgun (WGS) entry which is preliminary data.</text>
</comment>
<sequence>MHVKAVVFDFDGTMLDTENLWYTETMKYLKDTYNIDLPDEIYQQIIGTSEEPIISYMMEATNGAFDKEAFLTTVAEACHLGQQSLGFRDGFKEFFEQVKANDYKIGLATSSGFDWIEPTLDRLGILADFETIQTADHVDEIKPHPALYLQAVKALGVKPEEAIAIEDSKNGALSALQAGLKVYIVPNEATKNITFPKEATVVSSFAEIKLK</sequence>
<dbReference type="Gene3D" id="1.10.150.240">
    <property type="entry name" value="Putative phosphatase, domain 2"/>
    <property type="match status" value="1"/>
</dbReference>
<accession>A0AB72ZBT2</accession>
<organism evidence="4 5">
    <name type="scientific">Listeria innocua ATCC 33091</name>
    <dbReference type="NCBI Taxonomy" id="1002366"/>
    <lineage>
        <taxon>Bacteria</taxon>
        <taxon>Bacillati</taxon>
        <taxon>Bacillota</taxon>
        <taxon>Bacilli</taxon>
        <taxon>Bacillales</taxon>
        <taxon>Listeriaceae</taxon>
        <taxon>Listeria</taxon>
    </lineage>
</organism>
<dbReference type="PANTHER" id="PTHR18901">
    <property type="entry name" value="2-DEOXYGLUCOSE-6-PHOSPHATE PHOSPHATASE 2"/>
    <property type="match status" value="1"/>
</dbReference>
<proteinExistence type="inferred from homology"/>
<dbReference type="FunFam" id="3.40.50.1000:FF:000036">
    <property type="entry name" value="HAD family hydrolase"/>
    <property type="match status" value="1"/>
</dbReference>
<dbReference type="Pfam" id="PF13419">
    <property type="entry name" value="HAD_2"/>
    <property type="match status" value="1"/>
</dbReference>
<evidence type="ECO:0000313" key="5">
    <source>
        <dbReference type="Proteomes" id="UP000003597"/>
    </source>
</evidence>
<evidence type="ECO:0000256" key="3">
    <source>
        <dbReference type="ARBA" id="ARBA00022801"/>
    </source>
</evidence>
<reference evidence="4 5" key="1">
    <citation type="submission" date="2011-08" db="EMBL/GenBank/DDBJ databases">
        <authorList>
            <person name="Weinstock G."/>
            <person name="Sodergren E."/>
            <person name="Clifton S."/>
            <person name="Fulton L."/>
            <person name="Fulton B."/>
            <person name="Courtney L."/>
            <person name="Fronick C."/>
            <person name="Harrison M."/>
            <person name="Strong C."/>
            <person name="Farmer C."/>
            <person name="Delahaunty K."/>
            <person name="Markovic C."/>
            <person name="Hall O."/>
            <person name="Minx P."/>
            <person name="Tomlinson C."/>
            <person name="Mitreva M."/>
            <person name="Hou S."/>
            <person name="Chen J."/>
            <person name="Wollam A."/>
            <person name="Pepin K.H."/>
            <person name="Johnson M."/>
            <person name="Bhonagiri V."/>
            <person name="Zhang X."/>
            <person name="Suruliraj S."/>
            <person name="Warren W."/>
            <person name="Chinwalla A."/>
            <person name="Mardis E.R."/>
            <person name="Wilson R.K."/>
        </authorList>
    </citation>
    <scope>NUCLEOTIDE SEQUENCE [LARGE SCALE GENOMIC DNA]</scope>
    <source>
        <strain evidence="4 5">ATCC 33091</strain>
    </source>
</reference>
<dbReference type="Gene3D" id="3.40.50.1000">
    <property type="entry name" value="HAD superfamily/HAD-like"/>
    <property type="match status" value="1"/>
</dbReference>
<keyword evidence="2" id="KW-0479">Metal-binding</keyword>
<dbReference type="InterPro" id="IPR041492">
    <property type="entry name" value="HAD_2"/>
</dbReference>
<dbReference type="PANTHER" id="PTHR18901:SF38">
    <property type="entry name" value="PSEUDOURIDINE-5'-PHOSPHATASE"/>
    <property type="match status" value="1"/>
</dbReference>
<dbReference type="InterPro" id="IPR023214">
    <property type="entry name" value="HAD_sf"/>
</dbReference>
<dbReference type="EMBL" id="AGCN01000014">
    <property type="protein sequence ID" value="EHN62168.1"/>
    <property type="molecule type" value="Genomic_DNA"/>
</dbReference>
<dbReference type="SUPFAM" id="SSF56784">
    <property type="entry name" value="HAD-like"/>
    <property type="match status" value="1"/>
</dbReference>
<keyword evidence="5" id="KW-1185">Reference proteome</keyword>
<evidence type="ECO:0000313" key="4">
    <source>
        <dbReference type="EMBL" id="EHN62168.1"/>
    </source>
</evidence>